<dbReference type="Proteomes" id="UP001057402">
    <property type="component" value="Chromosome 6"/>
</dbReference>
<comment type="caution">
    <text evidence="1">The sequence shown here is derived from an EMBL/GenBank/DDBJ whole genome shotgun (WGS) entry which is preliminary data.</text>
</comment>
<protein>
    <submittedName>
        <fullName evidence="1">Uncharacterized protein</fullName>
    </submittedName>
</protein>
<evidence type="ECO:0000313" key="2">
    <source>
        <dbReference type="Proteomes" id="UP001057402"/>
    </source>
</evidence>
<accession>A0ACB9QIF7</accession>
<name>A0ACB9QIF7_9MYRT</name>
<sequence length="102" mass="11659">MNPLKFAFGVTSGKFLGFFVRHRNIEVDQSKIDALILGLEMAMNNKVHGLRVYGDTKLVINELLSTFEVRKPELLPYHDYTVKLAGWFPDITVSHIPRKENA</sequence>
<dbReference type="EMBL" id="CM042885">
    <property type="protein sequence ID" value="KAI4366326.1"/>
    <property type="molecule type" value="Genomic_DNA"/>
</dbReference>
<gene>
    <name evidence="1" type="ORF">MLD38_022213</name>
</gene>
<proteinExistence type="predicted"/>
<organism evidence="1 2">
    <name type="scientific">Melastoma candidum</name>
    <dbReference type="NCBI Taxonomy" id="119954"/>
    <lineage>
        <taxon>Eukaryota</taxon>
        <taxon>Viridiplantae</taxon>
        <taxon>Streptophyta</taxon>
        <taxon>Embryophyta</taxon>
        <taxon>Tracheophyta</taxon>
        <taxon>Spermatophyta</taxon>
        <taxon>Magnoliopsida</taxon>
        <taxon>eudicotyledons</taxon>
        <taxon>Gunneridae</taxon>
        <taxon>Pentapetalae</taxon>
        <taxon>rosids</taxon>
        <taxon>malvids</taxon>
        <taxon>Myrtales</taxon>
        <taxon>Melastomataceae</taxon>
        <taxon>Melastomatoideae</taxon>
        <taxon>Melastomateae</taxon>
        <taxon>Melastoma</taxon>
    </lineage>
</organism>
<keyword evidence="2" id="KW-1185">Reference proteome</keyword>
<reference evidence="2" key="1">
    <citation type="journal article" date="2023" name="Front. Plant Sci.">
        <title>Chromosomal-level genome assembly of Melastoma candidum provides insights into trichome evolution.</title>
        <authorList>
            <person name="Zhong Y."/>
            <person name="Wu W."/>
            <person name="Sun C."/>
            <person name="Zou P."/>
            <person name="Liu Y."/>
            <person name="Dai S."/>
            <person name="Zhou R."/>
        </authorList>
    </citation>
    <scope>NUCLEOTIDE SEQUENCE [LARGE SCALE GENOMIC DNA]</scope>
</reference>
<evidence type="ECO:0000313" key="1">
    <source>
        <dbReference type="EMBL" id="KAI4366326.1"/>
    </source>
</evidence>